<organism evidence="1 2">
    <name type="scientific">[Bacteroides] pectinophilus ATCC 43243</name>
    <dbReference type="NCBI Taxonomy" id="483218"/>
    <lineage>
        <taxon>Bacteria</taxon>
        <taxon>Bacillati</taxon>
        <taxon>Bacillota</taxon>
        <taxon>Clostridia</taxon>
        <taxon>Eubacteriales</taxon>
    </lineage>
</organism>
<evidence type="ECO:0000313" key="2">
    <source>
        <dbReference type="Proteomes" id="UP000003136"/>
    </source>
</evidence>
<proteinExistence type="predicted"/>
<name>B7AQ27_9FIRM</name>
<keyword evidence="2" id="KW-1185">Reference proteome</keyword>
<sequence>MFGKKNELQVQVEQLPDIFEDNGLALVEIEDDKVINRIISAVPQLAQAGVNVGAVAEGMQLANQGVYQAILPAGAKLVNSKDMEGAVRGFFRNKKEIAGQANWMNADSTVNKIAAANIANAAMGAAALVVGQYYMKQINDELADMNSNISKLANFQMAEYKGKVLTLMTQVKRASEFQTEILEDNNLRNEEIQRLQGLETTCMDLLNQANVTISELSSKEGESFEKYDKLMSEVAIWQKYQGALTEVLYMIADLNYTLHLGAISKKQCYAAYSDMYAMENNLIDKLRKWHEFHKKKFKIDVDQARMERQGIDAAIHKPLELISEKWKYRNIGKEAVTNIRVQRNIQINDRTLDMRDLYNEDVRLIAKEGKLYYSTI</sequence>
<evidence type="ECO:0000313" key="1">
    <source>
        <dbReference type="EMBL" id="EEC57799.1"/>
    </source>
</evidence>
<dbReference type="HOGENOM" id="CLU_735113_0_0_9"/>
<protein>
    <submittedName>
        <fullName evidence="1">Uncharacterized protein</fullName>
    </submittedName>
</protein>
<reference evidence="1 2" key="1">
    <citation type="submission" date="2008-11" db="EMBL/GenBank/DDBJ databases">
        <title>Draft genome sequence of Bacteroides pectinophilus (ATCC 43243).</title>
        <authorList>
            <person name="Sudarsanam P."/>
            <person name="Ley R."/>
            <person name="Guruge J."/>
            <person name="Turnbaugh P.J."/>
            <person name="Mahowald M."/>
            <person name="Liep D."/>
            <person name="Gordon J."/>
        </authorList>
    </citation>
    <scope>NUCLEOTIDE SEQUENCE [LARGE SCALE GENOMIC DNA]</scope>
    <source>
        <strain evidence="1 2">ATCC 43243</strain>
    </source>
</reference>
<reference evidence="1 2" key="2">
    <citation type="submission" date="2008-11" db="EMBL/GenBank/DDBJ databases">
        <authorList>
            <person name="Fulton L."/>
            <person name="Clifton S."/>
            <person name="Fulton B."/>
            <person name="Xu J."/>
            <person name="Minx P."/>
            <person name="Pepin K.H."/>
            <person name="Johnson M."/>
            <person name="Bhonagiri V."/>
            <person name="Nash W.E."/>
            <person name="Mardis E.R."/>
            <person name="Wilson R.K."/>
        </authorList>
    </citation>
    <scope>NUCLEOTIDE SEQUENCE [LARGE SCALE GENOMIC DNA]</scope>
    <source>
        <strain evidence="1 2">ATCC 43243</strain>
    </source>
</reference>
<dbReference type="STRING" id="483218.BACPEC_00783"/>
<gene>
    <name evidence="1" type="ORF">BACPEC_00783</name>
</gene>
<dbReference type="eggNOG" id="ENOG502ZBX7">
    <property type="taxonomic scope" value="Bacteria"/>
</dbReference>
<dbReference type="EMBL" id="ABVQ01000035">
    <property type="protein sequence ID" value="EEC57799.1"/>
    <property type="molecule type" value="Genomic_DNA"/>
</dbReference>
<dbReference type="Proteomes" id="UP000003136">
    <property type="component" value="Unassembled WGS sequence"/>
</dbReference>
<accession>B7AQ27</accession>
<comment type="caution">
    <text evidence="1">The sequence shown here is derived from an EMBL/GenBank/DDBJ whole genome shotgun (WGS) entry which is preliminary data.</text>
</comment>
<dbReference type="AlphaFoldDB" id="B7AQ27"/>